<evidence type="ECO:0000256" key="1">
    <source>
        <dbReference type="SAM" id="MobiDB-lite"/>
    </source>
</evidence>
<dbReference type="SMART" id="SM00332">
    <property type="entry name" value="PP2Cc"/>
    <property type="match status" value="1"/>
</dbReference>
<sequence length="417" mass="43994">MTNQRFLIGSASDTGRVRSMNEDAFVVTDQVFAVADGMGGHLAGEVASAMAADSLRRLSGDVTADDAVNAVIAANLDILSLSRSDAAHRGMGTTLTGIAIVQRDGEARLAVINVGDSRTYRLRAGRLEQVSIDHSYVQELVNSGHITAAEARVHPQRNIVTRALGIEAGIGIDVWTLPIVRGDRFLSCSDGLVDEVTDEVILDALCDFSDPQAAAEELIRLANAAGGRDNTTVIVLDVQEGADPTTVNDSEDLLTYVTVRGHDVEDETRDHSLDDLNIEDERTALTDDTPPFETNPPRDLTDAVLSRGLDPSDRYPFPVAHADETPNTAARRMAMHARANTRFIIGGAAVALIAIILVIVAAATGGKSNDGPQPGDTVAITDFVDDPPDTTPDTLADSVSDTIGDASDSADGSTLSS</sequence>
<proteinExistence type="predicted"/>
<dbReference type="AlphaFoldDB" id="A0A6J6VQ37"/>
<keyword evidence="2" id="KW-0472">Membrane</keyword>
<evidence type="ECO:0000256" key="2">
    <source>
        <dbReference type="SAM" id="Phobius"/>
    </source>
</evidence>
<accession>A0A6J6VQ37</accession>
<evidence type="ECO:0000313" key="4">
    <source>
        <dbReference type="EMBL" id="CAB4774552.1"/>
    </source>
</evidence>
<gene>
    <name evidence="4" type="ORF">UFOPK2806_02631</name>
</gene>
<dbReference type="EMBL" id="CAEZYY010000072">
    <property type="protein sequence ID" value="CAB4774552.1"/>
    <property type="molecule type" value="Genomic_DNA"/>
</dbReference>
<feature type="transmembrane region" description="Helical" evidence="2">
    <location>
        <begin position="341"/>
        <end position="363"/>
    </location>
</feature>
<dbReference type="InterPro" id="IPR036457">
    <property type="entry name" value="PPM-type-like_dom_sf"/>
</dbReference>
<keyword evidence="2" id="KW-1133">Transmembrane helix</keyword>
<dbReference type="PANTHER" id="PTHR47992">
    <property type="entry name" value="PROTEIN PHOSPHATASE"/>
    <property type="match status" value="1"/>
</dbReference>
<dbReference type="GO" id="GO:0004722">
    <property type="term" value="F:protein serine/threonine phosphatase activity"/>
    <property type="evidence" value="ECO:0007669"/>
    <property type="project" value="InterPro"/>
</dbReference>
<protein>
    <submittedName>
        <fullName evidence="4">Unannotated protein</fullName>
    </submittedName>
</protein>
<dbReference type="SUPFAM" id="SSF81606">
    <property type="entry name" value="PP2C-like"/>
    <property type="match status" value="1"/>
</dbReference>
<dbReference type="InterPro" id="IPR015655">
    <property type="entry name" value="PP2C"/>
</dbReference>
<evidence type="ECO:0000259" key="3">
    <source>
        <dbReference type="PROSITE" id="PS51746"/>
    </source>
</evidence>
<organism evidence="4">
    <name type="scientific">freshwater metagenome</name>
    <dbReference type="NCBI Taxonomy" id="449393"/>
    <lineage>
        <taxon>unclassified sequences</taxon>
        <taxon>metagenomes</taxon>
        <taxon>ecological metagenomes</taxon>
    </lineage>
</organism>
<dbReference type="SMART" id="SM00331">
    <property type="entry name" value="PP2C_SIG"/>
    <property type="match status" value="1"/>
</dbReference>
<feature type="region of interest" description="Disordered" evidence="1">
    <location>
        <begin position="281"/>
        <end position="323"/>
    </location>
</feature>
<keyword evidence="2" id="KW-0812">Transmembrane</keyword>
<feature type="region of interest" description="Disordered" evidence="1">
    <location>
        <begin position="366"/>
        <end position="417"/>
    </location>
</feature>
<dbReference type="InterPro" id="IPR001932">
    <property type="entry name" value="PPM-type_phosphatase-like_dom"/>
</dbReference>
<dbReference type="Gene3D" id="3.60.40.10">
    <property type="entry name" value="PPM-type phosphatase domain"/>
    <property type="match status" value="1"/>
</dbReference>
<reference evidence="4" key="1">
    <citation type="submission" date="2020-05" db="EMBL/GenBank/DDBJ databases">
        <authorList>
            <person name="Chiriac C."/>
            <person name="Salcher M."/>
            <person name="Ghai R."/>
            <person name="Kavagutti S V."/>
        </authorList>
    </citation>
    <scope>NUCLEOTIDE SEQUENCE</scope>
</reference>
<dbReference type="PROSITE" id="PS51746">
    <property type="entry name" value="PPM_2"/>
    <property type="match status" value="1"/>
</dbReference>
<dbReference type="CDD" id="cd00143">
    <property type="entry name" value="PP2Cc"/>
    <property type="match status" value="1"/>
</dbReference>
<feature type="domain" description="PPM-type phosphatase" evidence="3">
    <location>
        <begin position="7"/>
        <end position="238"/>
    </location>
</feature>
<dbReference type="Pfam" id="PF13672">
    <property type="entry name" value="PP2C_2"/>
    <property type="match status" value="1"/>
</dbReference>
<name>A0A6J6VQ37_9ZZZZ</name>